<evidence type="ECO:0000256" key="1">
    <source>
        <dbReference type="ARBA" id="ARBA00007870"/>
    </source>
</evidence>
<evidence type="ECO:0000256" key="3">
    <source>
        <dbReference type="ARBA" id="ARBA00023002"/>
    </source>
</evidence>
<dbReference type="PANTHER" id="PTHR43765">
    <property type="entry name" value="2-DEHYDROPANTOATE 2-REDUCTASE-RELATED"/>
    <property type="match status" value="1"/>
</dbReference>
<dbReference type="Pfam" id="PF08546">
    <property type="entry name" value="ApbA_C"/>
    <property type="match status" value="2"/>
</dbReference>
<evidence type="ECO:0000313" key="8">
    <source>
        <dbReference type="Proteomes" id="UP000311382"/>
    </source>
</evidence>
<feature type="region of interest" description="Disordered" evidence="4">
    <location>
        <begin position="350"/>
        <end position="390"/>
    </location>
</feature>
<evidence type="ECO:0000259" key="5">
    <source>
        <dbReference type="Pfam" id="PF02558"/>
    </source>
</evidence>
<protein>
    <submittedName>
        <fullName evidence="7">Ketopantoate reductase PanE/ApbA-domain-containing protein</fullName>
    </submittedName>
</protein>
<dbReference type="InterPro" id="IPR008927">
    <property type="entry name" value="6-PGluconate_DH-like_C_sf"/>
</dbReference>
<feature type="domain" description="Ketopantoate reductase N-terminal" evidence="5">
    <location>
        <begin position="4"/>
        <end position="218"/>
    </location>
</feature>
<reference evidence="7 8" key="1">
    <citation type="submission" date="2019-03" db="EMBL/GenBank/DDBJ databases">
        <title>Rhodosporidium diobovatum UCD-FST 08-225 genome sequencing, assembly, and annotation.</title>
        <authorList>
            <person name="Fakankun I.U."/>
            <person name="Fristensky B."/>
            <person name="Levin D.B."/>
        </authorList>
    </citation>
    <scope>NUCLEOTIDE SEQUENCE [LARGE SCALE GENOMIC DNA]</scope>
    <source>
        <strain evidence="7 8">UCD-FST 08-225</strain>
    </source>
</reference>
<dbReference type="EMBL" id="SOZI01000120">
    <property type="protein sequence ID" value="TNY18818.1"/>
    <property type="molecule type" value="Genomic_DNA"/>
</dbReference>
<feature type="region of interest" description="Disordered" evidence="4">
    <location>
        <begin position="493"/>
        <end position="586"/>
    </location>
</feature>
<evidence type="ECO:0000259" key="6">
    <source>
        <dbReference type="Pfam" id="PF08546"/>
    </source>
</evidence>
<dbReference type="InterPro" id="IPR013332">
    <property type="entry name" value="KPR_N"/>
</dbReference>
<dbReference type="OrthoDB" id="73846at2759"/>
<evidence type="ECO:0000256" key="4">
    <source>
        <dbReference type="SAM" id="MobiDB-lite"/>
    </source>
</evidence>
<dbReference type="GO" id="GO:0005737">
    <property type="term" value="C:cytoplasm"/>
    <property type="evidence" value="ECO:0007669"/>
    <property type="project" value="TreeGrafter"/>
</dbReference>
<keyword evidence="2" id="KW-0521">NADP</keyword>
<dbReference type="SUPFAM" id="SSF51735">
    <property type="entry name" value="NAD(P)-binding Rossmann-fold domains"/>
    <property type="match status" value="1"/>
</dbReference>
<dbReference type="Gene3D" id="3.40.50.720">
    <property type="entry name" value="NAD(P)-binding Rossmann-like Domain"/>
    <property type="match status" value="1"/>
</dbReference>
<dbReference type="InterPro" id="IPR050838">
    <property type="entry name" value="Ketopantoate_reductase"/>
</dbReference>
<evidence type="ECO:0000256" key="2">
    <source>
        <dbReference type="ARBA" id="ARBA00022857"/>
    </source>
</evidence>
<dbReference type="InterPro" id="IPR036291">
    <property type="entry name" value="NAD(P)-bd_dom_sf"/>
</dbReference>
<comment type="similarity">
    <text evidence="1">Belongs to the ketopantoate reductase family.</text>
</comment>
<comment type="caution">
    <text evidence="7">The sequence shown here is derived from an EMBL/GenBank/DDBJ whole genome shotgun (WGS) entry which is preliminary data.</text>
</comment>
<sequence length="586" mass="63459">MRFHCLGVGSIGSLLATNLANLPATQVRLILRRKDLAQQLLNPNASSTARDAEGCPTGTLTVERNGLARRTSNLEMELTRSPQDAWEQDTVRASMRTPARIDPRMWNRQDFIQTLFITTKAPQTIPAMRHLLGRLTSRSVIVLCQNGMGVLETLLEKYWPEDRSDTLEGQGEGARSRWGDLGGRPSFVCATTTHGAWRKGSGHFVHAGLGDLKFGVLPNRAVLSSLAQYPDPPWGDHAENPLLNPRSIVQPTLEHLPYSPVTANLHTTLASLLACNELHPAWLPLPALQVAQLQKLAINASVNSLTAVAGVNNGALVGSQKAKRLIEAVCRECSDVFAAQLAVEEGTWAPPVYDPSLEEREEDDPSGLSVTSSAPPASHPPPPPLPSSHPLSALSLLDYTQRVLFKTAPNLSSTLTDLLSLNSGTPHAFSLAHNAPSLPSRTEIEYINGYVVALGTKYGVRTETVRALGELVLLKEEMGRVGAIDRVWAGRRSREALPSPPSSPGRERGDVPGREGSASPRRHGATSRSRAANGRSIFGASPPRRGGGSSSSSPYERGAEQMAVTRERREERARSRSQDRSDEERG</sequence>
<name>A0A5C5FPN1_9BASI</name>
<dbReference type="GO" id="GO:0050661">
    <property type="term" value="F:NADP binding"/>
    <property type="evidence" value="ECO:0007669"/>
    <property type="project" value="TreeGrafter"/>
</dbReference>
<dbReference type="Gene3D" id="1.10.1040.10">
    <property type="entry name" value="N-(1-d-carboxylethyl)-l-norvaline Dehydrogenase, domain 2"/>
    <property type="match status" value="1"/>
</dbReference>
<dbReference type="SUPFAM" id="SSF48179">
    <property type="entry name" value="6-phosphogluconate dehydrogenase C-terminal domain-like"/>
    <property type="match status" value="1"/>
</dbReference>
<dbReference type="Proteomes" id="UP000311382">
    <property type="component" value="Unassembled WGS sequence"/>
</dbReference>
<dbReference type="STRING" id="5288.A0A5C5FPN1"/>
<dbReference type="PANTHER" id="PTHR43765:SF2">
    <property type="entry name" value="2-DEHYDROPANTOATE 2-REDUCTASE"/>
    <property type="match status" value="1"/>
</dbReference>
<dbReference type="InterPro" id="IPR013328">
    <property type="entry name" value="6PGD_dom2"/>
</dbReference>
<feature type="compositionally biased region" description="Pro residues" evidence="4">
    <location>
        <begin position="377"/>
        <end position="387"/>
    </location>
</feature>
<evidence type="ECO:0000313" key="7">
    <source>
        <dbReference type="EMBL" id="TNY18818.1"/>
    </source>
</evidence>
<accession>A0A5C5FPN1</accession>
<feature type="compositionally biased region" description="Basic and acidic residues" evidence="4">
    <location>
        <begin position="565"/>
        <end position="586"/>
    </location>
</feature>
<gene>
    <name evidence="7" type="ORF">DMC30DRAFT_35612</name>
</gene>
<feature type="domain" description="Ketopantoate reductase C-terminal" evidence="6">
    <location>
        <begin position="441"/>
        <end position="475"/>
    </location>
</feature>
<keyword evidence="3" id="KW-0560">Oxidoreductase</keyword>
<dbReference type="InterPro" id="IPR013752">
    <property type="entry name" value="KPA_reductase"/>
</dbReference>
<keyword evidence="8" id="KW-1185">Reference proteome</keyword>
<dbReference type="Pfam" id="PF02558">
    <property type="entry name" value="ApbA"/>
    <property type="match status" value="1"/>
</dbReference>
<feature type="domain" description="Ketopantoate reductase C-terminal" evidence="6">
    <location>
        <begin position="289"/>
        <end position="420"/>
    </location>
</feature>
<organism evidence="7 8">
    <name type="scientific">Rhodotorula diobovata</name>
    <dbReference type="NCBI Taxonomy" id="5288"/>
    <lineage>
        <taxon>Eukaryota</taxon>
        <taxon>Fungi</taxon>
        <taxon>Dikarya</taxon>
        <taxon>Basidiomycota</taxon>
        <taxon>Pucciniomycotina</taxon>
        <taxon>Microbotryomycetes</taxon>
        <taxon>Sporidiobolales</taxon>
        <taxon>Sporidiobolaceae</taxon>
        <taxon>Rhodotorula</taxon>
    </lineage>
</organism>
<proteinExistence type="inferred from homology"/>
<dbReference type="AlphaFoldDB" id="A0A5C5FPN1"/>
<dbReference type="GO" id="GO:0008677">
    <property type="term" value="F:2-dehydropantoate 2-reductase activity"/>
    <property type="evidence" value="ECO:0007669"/>
    <property type="project" value="TreeGrafter"/>
</dbReference>